<dbReference type="Gene3D" id="1.20.1260.10">
    <property type="match status" value="1"/>
</dbReference>
<dbReference type="Proteomes" id="UP000199495">
    <property type="component" value="Unassembled WGS sequence"/>
</dbReference>
<sequence length="299" mass="32760">MKMYWRFAAMIATSTMVMFGLMYLNTYAFEHVFWSETRAWMALVMGATMAVIMLAYMLSMYKNTKLNIAIFAGSIVVFSGALWLVRSQVSVDDSEYMQAMIPHHSIAIMTSERSQITDLRVRKLADEIIEAQEREISEMKFLIGDLADRDDSRAPDDAIDPALGDEPAEFMTAGAALEGAQIAGLDPATLDDAQIEEGLDGDRRCVFRYTSEGNPVFAFNPDADGEDAALIKVNGALVRLALASNSEGALGYEAGDIRISLTSEQQAQGWDADQNEATMVFEIGSELRVGYGGYVACSA</sequence>
<accession>A0A1G7ZNU5</accession>
<keyword evidence="1" id="KW-0472">Membrane</keyword>
<dbReference type="InterPro" id="IPR005183">
    <property type="entry name" value="DUF305_CopM-like"/>
</dbReference>
<dbReference type="InterPro" id="IPR012347">
    <property type="entry name" value="Ferritin-like"/>
</dbReference>
<evidence type="ECO:0000313" key="4">
    <source>
        <dbReference type="Proteomes" id="UP000199495"/>
    </source>
</evidence>
<reference evidence="3 4" key="1">
    <citation type="submission" date="2016-10" db="EMBL/GenBank/DDBJ databases">
        <authorList>
            <person name="de Groot N.N."/>
        </authorList>
    </citation>
    <scope>NUCLEOTIDE SEQUENCE [LARGE SCALE GENOMIC DNA]</scope>
    <source>
        <strain evidence="3 4">CGMCC 1.10267</strain>
    </source>
</reference>
<evidence type="ECO:0000313" key="3">
    <source>
        <dbReference type="EMBL" id="SDH10329.1"/>
    </source>
</evidence>
<dbReference type="AlphaFoldDB" id="A0A1G7ZNU5"/>
<dbReference type="EMBL" id="FNCS01000021">
    <property type="protein sequence ID" value="SDH10329.1"/>
    <property type="molecule type" value="Genomic_DNA"/>
</dbReference>
<dbReference type="RefSeq" id="WP_090599176.1">
    <property type="nucleotide sequence ID" value="NZ_FNCS01000021.1"/>
</dbReference>
<evidence type="ECO:0000259" key="2">
    <source>
        <dbReference type="Pfam" id="PF03713"/>
    </source>
</evidence>
<feature type="transmembrane region" description="Helical" evidence="1">
    <location>
        <begin position="39"/>
        <end position="59"/>
    </location>
</feature>
<protein>
    <recommendedName>
        <fullName evidence="2">DUF305 domain-containing protein</fullName>
    </recommendedName>
</protein>
<feature type="domain" description="DUF305" evidence="2">
    <location>
        <begin position="93"/>
        <end position="143"/>
    </location>
</feature>
<feature type="transmembrane region" description="Helical" evidence="1">
    <location>
        <begin position="66"/>
        <end position="85"/>
    </location>
</feature>
<keyword evidence="1" id="KW-0812">Transmembrane</keyword>
<name>A0A1G7ZNU5_9HYPH</name>
<feature type="transmembrane region" description="Helical" evidence="1">
    <location>
        <begin position="7"/>
        <end position="27"/>
    </location>
</feature>
<dbReference type="Pfam" id="PF03713">
    <property type="entry name" value="DUF305"/>
    <property type="match status" value="1"/>
</dbReference>
<organism evidence="3 4">
    <name type="scientific">Pelagibacterium luteolum</name>
    <dbReference type="NCBI Taxonomy" id="440168"/>
    <lineage>
        <taxon>Bacteria</taxon>
        <taxon>Pseudomonadati</taxon>
        <taxon>Pseudomonadota</taxon>
        <taxon>Alphaproteobacteria</taxon>
        <taxon>Hyphomicrobiales</taxon>
        <taxon>Devosiaceae</taxon>
        <taxon>Pelagibacterium</taxon>
    </lineage>
</organism>
<keyword evidence="1" id="KW-1133">Transmembrane helix</keyword>
<evidence type="ECO:0000256" key="1">
    <source>
        <dbReference type="SAM" id="Phobius"/>
    </source>
</evidence>
<proteinExistence type="predicted"/>
<gene>
    <name evidence="3" type="ORF">SAMN04487974_12140</name>
</gene>
<dbReference type="STRING" id="440168.SAMN04487974_12140"/>
<dbReference type="OrthoDB" id="517560at2"/>
<keyword evidence="4" id="KW-1185">Reference proteome</keyword>